<evidence type="ECO:0000259" key="1">
    <source>
        <dbReference type="Pfam" id="PF10727"/>
    </source>
</evidence>
<reference evidence="3 4" key="1">
    <citation type="submission" date="2019-04" db="EMBL/GenBank/DDBJ databases">
        <title>Corynebacterium endometrii sp. nov., isolated from the uterus of a cow with endometritis.</title>
        <authorList>
            <person name="Ballas P."/>
            <person name="Ruckert C."/>
            <person name="Wagener K."/>
            <person name="Drillich M."/>
            <person name="Kaempfer P."/>
            <person name="Busse H.-J."/>
            <person name="Ehling-Schulz M."/>
        </authorList>
    </citation>
    <scope>NUCLEOTIDE SEQUENCE [LARGE SCALE GENOMIC DNA]</scope>
    <source>
        <strain evidence="3 4">LMM-1653</strain>
    </source>
</reference>
<dbReference type="AlphaFoldDB" id="A0A4P7QI82"/>
<feature type="domain" description="CGL2689-like C-terminal" evidence="2">
    <location>
        <begin position="162"/>
        <end position="220"/>
    </location>
</feature>
<name>A0A4P7QI82_9CORY</name>
<dbReference type="Proteomes" id="UP000296352">
    <property type="component" value="Chromosome"/>
</dbReference>
<keyword evidence="4" id="KW-1185">Reference proteome</keyword>
<dbReference type="Gene3D" id="1.10.1040.40">
    <property type="match status" value="1"/>
</dbReference>
<dbReference type="EMBL" id="CP039247">
    <property type="protein sequence ID" value="QCB29250.1"/>
    <property type="molecule type" value="Genomic_DNA"/>
</dbReference>
<accession>A0A4P7QI82</accession>
<gene>
    <name evidence="3" type="ORF">CENDO_09980</name>
</gene>
<proteinExistence type="predicted"/>
<dbReference type="Pfam" id="PF10727">
    <property type="entry name" value="Rossmann-like"/>
    <property type="match status" value="1"/>
</dbReference>
<evidence type="ECO:0000313" key="4">
    <source>
        <dbReference type="Proteomes" id="UP000296352"/>
    </source>
</evidence>
<dbReference type="RefSeq" id="WP_136141858.1">
    <property type="nucleotide sequence ID" value="NZ_CP039247.1"/>
</dbReference>
<dbReference type="InterPro" id="IPR019665">
    <property type="entry name" value="OxRdtase/DH_put_Rossmann_dom"/>
</dbReference>
<dbReference type="OrthoDB" id="4400982at2"/>
<evidence type="ECO:0000313" key="3">
    <source>
        <dbReference type="EMBL" id="QCB29250.1"/>
    </source>
</evidence>
<organism evidence="3 4">
    <name type="scientific">Corynebacterium endometrii</name>
    <dbReference type="NCBI Taxonomy" id="2488819"/>
    <lineage>
        <taxon>Bacteria</taxon>
        <taxon>Bacillati</taxon>
        <taxon>Actinomycetota</taxon>
        <taxon>Actinomycetes</taxon>
        <taxon>Mycobacteriales</taxon>
        <taxon>Corynebacteriaceae</taxon>
        <taxon>Corynebacterium</taxon>
    </lineage>
</organism>
<dbReference type="InterPro" id="IPR054507">
    <property type="entry name" value="CGL2689-like_C"/>
</dbReference>
<dbReference type="KEGG" id="cee:CENDO_09980"/>
<protein>
    <submittedName>
        <fullName evidence="3">Rossmann-like domain protein</fullName>
    </submittedName>
</protein>
<dbReference type="Pfam" id="PF22242">
    <property type="entry name" value="6PGD_like"/>
    <property type="match status" value="1"/>
</dbReference>
<evidence type="ECO:0000259" key="2">
    <source>
        <dbReference type="Pfam" id="PF22242"/>
    </source>
</evidence>
<feature type="domain" description="Putative oxidoreductase/dehydrogenase Rossmann-like" evidence="1">
    <location>
        <begin position="45"/>
        <end position="99"/>
    </location>
</feature>
<dbReference type="Gene3D" id="3.40.50.720">
    <property type="entry name" value="NAD(P)-binding Rossmann-like Domain"/>
    <property type="match status" value="1"/>
</dbReference>
<sequence>MAAPRMRVGHLGNSDAGADLAAAMAGAGHAVEPLADTARAGDYDALILGTSASQLPRAIAAVEPVVRRGQIIIHTALSEGVQILDDLEVKGAVVMALSPVLSERWVITTHDELGETIAGLILGEAGIIGFPQTDAQRPITAARVEQARMLRALYDSAAADVARIVAEDVHDVPGTPSTDGVIHGYRAIEEPGLRRAYLEYARRVGEVYHREDLEMWALQEETQ</sequence>